<evidence type="ECO:0000313" key="2">
    <source>
        <dbReference type="EMBL" id="CEH16164.1"/>
    </source>
</evidence>
<name>A0A0P1BII8_9BASI</name>
<proteinExistence type="predicted"/>
<evidence type="ECO:0000313" key="3">
    <source>
        <dbReference type="Proteomes" id="UP000054845"/>
    </source>
</evidence>
<keyword evidence="3" id="KW-1185">Reference proteome</keyword>
<dbReference type="Proteomes" id="UP000054845">
    <property type="component" value="Unassembled WGS sequence"/>
</dbReference>
<reference evidence="2 3" key="1">
    <citation type="submission" date="2014-09" db="EMBL/GenBank/DDBJ databases">
        <authorList>
            <person name="Magalhaes I.L.F."/>
            <person name="Oliveira U."/>
            <person name="Santos F.R."/>
            <person name="Vidigal T.H.D.A."/>
            <person name="Brescovit A.D."/>
            <person name="Santos A.J."/>
        </authorList>
    </citation>
    <scope>NUCLEOTIDE SEQUENCE [LARGE SCALE GENOMIC DNA]</scope>
</reference>
<dbReference type="EMBL" id="CCYA01000278">
    <property type="protein sequence ID" value="CEH16164.1"/>
    <property type="molecule type" value="Genomic_DNA"/>
</dbReference>
<accession>A0A0P1BII8</accession>
<feature type="region of interest" description="Disordered" evidence="1">
    <location>
        <begin position="1"/>
        <end position="100"/>
    </location>
</feature>
<feature type="compositionally biased region" description="Low complexity" evidence="1">
    <location>
        <begin position="60"/>
        <end position="75"/>
    </location>
</feature>
<feature type="compositionally biased region" description="Low complexity" evidence="1">
    <location>
        <begin position="1"/>
        <end position="38"/>
    </location>
</feature>
<evidence type="ECO:0000256" key="1">
    <source>
        <dbReference type="SAM" id="MobiDB-lite"/>
    </source>
</evidence>
<organism evidence="2 3">
    <name type="scientific">Ceraceosorus bombacis</name>
    <dbReference type="NCBI Taxonomy" id="401625"/>
    <lineage>
        <taxon>Eukaryota</taxon>
        <taxon>Fungi</taxon>
        <taxon>Dikarya</taxon>
        <taxon>Basidiomycota</taxon>
        <taxon>Ustilaginomycotina</taxon>
        <taxon>Exobasidiomycetes</taxon>
        <taxon>Ceraceosorales</taxon>
        <taxon>Ceraceosoraceae</taxon>
        <taxon>Ceraceosorus</taxon>
    </lineage>
</organism>
<dbReference type="AlphaFoldDB" id="A0A0P1BII8"/>
<protein>
    <submittedName>
        <fullName evidence="2">Uncharacterized protein</fullName>
    </submittedName>
</protein>
<sequence>MTSSSSVMSGSTHPQAASSSGPSASAPMAMSAPKATSSHVMSAPELAAQGLLFRKPRNQPSALPSAAGALPYEGSAPPPPPAHSQPYHQPTKATGVEAEAVQEARIQKTALRIATCFQNPLRGTNMGLPRGPLPFAAALR</sequence>